<comment type="catalytic activity">
    <reaction evidence="10">
        <text>L-seryl-[protein] + ATP = O-phospho-L-seryl-[protein] + ADP + H(+)</text>
        <dbReference type="Rhea" id="RHEA:17989"/>
        <dbReference type="Rhea" id="RHEA-COMP:9863"/>
        <dbReference type="Rhea" id="RHEA-COMP:11604"/>
        <dbReference type="ChEBI" id="CHEBI:15378"/>
        <dbReference type="ChEBI" id="CHEBI:29999"/>
        <dbReference type="ChEBI" id="CHEBI:30616"/>
        <dbReference type="ChEBI" id="CHEBI:83421"/>
        <dbReference type="ChEBI" id="CHEBI:456216"/>
        <dbReference type="EC" id="2.7.11.1"/>
    </reaction>
</comment>
<keyword evidence="2" id="KW-0723">Serine/threonine-protein kinase</keyword>
<evidence type="ECO:0000259" key="13">
    <source>
        <dbReference type="PROSITE" id="PS50908"/>
    </source>
</evidence>
<dbReference type="InterPro" id="IPR006575">
    <property type="entry name" value="RWD_dom"/>
</dbReference>
<sequence>MVQKSRARSAAKKQSKVKEKEIVRRQKINETQENEIDLLTNMYLEDFTVLDDDIDYEFPRVFSVTVRGRNESNLQLTLRVRVPREYPDDALNLSLVNVKGLLPQDQRELLVNVSELSKSKIGEVCVYDCVTLCTDYLDDHGFIMPESFHAEMTNRLALKNELQTQTEQERRRQQENIENSIFQQRVEEEIYKKTARIERHKTSSSPGTVTVASSPKPNGGMGIFAMEDLDFDSFSDAKDDEMGYSTNGSSGSATDDNNSTEETEDQTDDEMIAMSFNEQVGTPLQLFLTKRNNQQVGRIMPSVQPISVSIPNAPKMPSLYDVSIQLRKSSRYLENFAELGVLGRGGFGSVVKARNVLDGIVFGVKKVPLPLRNHKARARILREVTTIARLHHRYIVRYYQSWIERCSSAPSPKTPVSGAFTVTSTPHATHDSVHDWMSGAINSAGSDGIDDDSLPAERETLFIQFEYCPNKTLRDVIDEGGLAEHTAWRIMRQLCEALHYIHQQGVVHRDIKPPNVFFDESGDIKIGDFGLAVSRNADDPIEMPSDDHKQAVGQSVSEVAGTPYYRSPELEAGGIVSEKTDMYALGITLFEMFTSFSTLMERHVALTALRKTGRCNLEMEFSCKRFGKEFRAITCMLLAPNPKDRPSADALLRQGLIPLAEDEAQIQSSLDALSIPTSTFRSRVVEALFRLTPDRAVDVTYDMDPLSLTNLTQTPASVLTSFAIKTVNRIEDIFRRHGAVKYSTPILTPKLTVIKESSPIVMLDAYGVLVQLPHSLTVPFARTVALRSITSMRRYDISRVYRQPAGGGQPIQILVAAFDMVYLSSTPRRLNLLYTCELLRVLDDTLSVLIGANNRAVIYVNDLIILEAILEQVVPLDKFPQARPAIESQFGRVCYSSWSQIRRSLIQDYGLTEESALVLDCYAAMRGDPAAILPKFEAALNGHGLGALPFIRAALESLKSLFRLIDETRLTHKIRFHACIVADWHVYRRGLVFQVVHDASGVHKSIAIGGRYDDLISRFQSPASKSTPQCALGMSIALESLLPNGSQDQGVSSSVLLFCNANKLLEERFRLAVNLWSNGFQAEYDVDPSVTLAALPRYCRLRNIRFLVVFRAAQYSSGTVKVFDITKHHQHGDRHAQGHPVELNNLISHLQAVSGRKGGTVVHEKDIHAAGADANTTMAQGAAAASSSTAAPIGSRNVVEIIEDSESGTSIRGHVRNQHIRTATTLSTPLTAGCEASQYRIVAIPLPISAIRLCLSAFYTGHVEGMRLHCGSARHAWRSLLLLFVDWLQQQLERNRITLRYIFIYSTEDRKLDLLQL</sequence>
<dbReference type="Pfam" id="PF13393">
    <property type="entry name" value="tRNA-synt_His"/>
    <property type="match status" value="1"/>
</dbReference>
<dbReference type="Gene3D" id="1.10.510.10">
    <property type="entry name" value="Transferase(Phosphotransferase) domain 1"/>
    <property type="match status" value="1"/>
</dbReference>
<evidence type="ECO:0000256" key="9">
    <source>
        <dbReference type="ARBA" id="ARBA00047899"/>
    </source>
</evidence>
<dbReference type="GO" id="GO:0005524">
    <property type="term" value="F:ATP binding"/>
    <property type="evidence" value="ECO:0007669"/>
    <property type="project" value="UniProtKB-KW"/>
</dbReference>
<evidence type="ECO:0000256" key="6">
    <source>
        <dbReference type="ARBA" id="ARBA00022840"/>
    </source>
</evidence>
<protein>
    <recommendedName>
        <fullName evidence="1">non-specific serine/threonine protein kinase</fullName>
        <ecNumber evidence="1">2.7.11.1</ecNumber>
    </recommendedName>
</protein>
<dbReference type="InterPro" id="IPR011009">
    <property type="entry name" value="Kinase-like_dom_sf"/>
</dbReference>
<dbReference type="InterPro" id="IPR016135">
    <property type="entry name" value="UBQ-conjugating_enzyme/RWD"/>
</dbReference>
<dbReference type="PROSITE" id="PS00108">
    <property type="entry name" value="PROTEIN_KINASE_ST"/>
    <property type="match status" value="1"/>
</dbReference>
<keyword evidence="4" id="KW-0547">Nucleotide-binding</keyword>
<feature type="compositionally biased region" description="Polar residues" evidence="11">
    <location>
        <begin position="244"/>
        <end position="253"/>
    </location>
</feature>
<feature type="domain" description="RWD" evidence="13">
    <location>
        <begin position="34"/>
        <end position="140"/>
    </location>
</feature>
<evidence type="ECO:0000256" key="3">
    <source>
        <dbReference type="ARBA" id="ARBA00022679"/>
    </source>
</evidence>
<evidence type="ECO:0000313" key="14">
    <source>
        <dbReference type="EMBL" id="CRZ09822.1"/>
    </source>
</evidence>
<evidence type="ECO:0000256" key="11">
    <source>
        <dbReference type="SAM" id="MobiDB-lite"/>
    </source>
</evidence>
<keyword evidence="6" id="KW-0067">ATP-binding</keyword>
<dbReference type="InterPro" id="IPR045864">
    <property type="entry name" value="aa-tRNA-synth_II/BPL/LPL"/>
</dbReference>
<feature type="domain" description="Protein kinase" evidence="12">
    <location>
        <begin position="336"/>
        <end position="657"/>
    </location>
</feature>
<accession>A0A0H5R7X8</accession>
<dbReference type="Pfam" id="PF05773">
    <property type="entry name" value="RWD"/>
    <property type="match status" value="1"/>
</dbReference>
<dbReference type="EMBL" id="HACM01009380">
    <property type="protein sequence ID" value="CRZ09822.1"/>
    <property type="molecule type" value="Transcribed_RNA"/>
</dbReference>
<feature type="compositionally biased region" description="Polar residues" evidence="11">
    <location>
        <begin position="203"/>
        <end position="216"/>
    </location>
</feature>
<reference evidence="14" key="1">
    <citation type="submission" date="2015-04" db="EMBL/GenBank/DDBJ databases">
        <title>The genome sequence of the plant pathogenic Rhizarian Plasmodiophora brassicae reveals insights in its biotrophic life cycle and the origin of chitin synthesis.</title>
        <authorList>
            <person name="Schwelm A."/>
            <person name="Fogelqvist J."/>
            <person name="Knaust A."/>
            <person name="Julke S."/>
            <person name="Lilja T."/>
            <person name="Dhandapani V."/>
            <person name="Bonilla-Rosso G."/>
            <person name="Karlsson M."/>
            <person name="Shevchenko A."/>
            <person name="Choi S.R."/>
            <person name="Kim H.G."/>
            <person name="Park J.Y."/>
            <person name="Lim Y.P."/>
            <person name="Ludwig-Muller J."/>
            <person name="Dixelius C."/>
        </authorList>
    </citation>
    <scope>NUCLEOTIDE SEQUENCE</scope>
    <source>
        <tissue evidence="14">Potato root galls</tissue>
    </source>
</reference>
<evidence type="ECO:0000256" key="5">
    <source>
        <dbReference type="ARBA" id="ARBA00022777"/>
    </source>
</evidence>
<keyword evidence="3" id="KW-0808">Transferase</keyword>
<dbReference type="Gene3D" id="3.30.200.20">
    <property type="entry name" value="Phosphorylase Kinase, domain 1"/>
    <property type="match status" value="1"/>
</dbReference>
<dbReference type="SUPFAM" id="SSF56112">
    <property type="entry name" value="Protein kinase-like (PK-like)"/>
    <property type="match status" value="1"/>
</dbReference>
<dbReference type="PROSITE" id="PS50908">
    <property type="entry name" value="RWD"/>
    <property type="match status" value="1"/>
</dbReference>
<keyword evidence="7" id="KW-0652">Protein synthesis inhibitor</keyword>
<dbReference type="Gene3D" id="3.10.110.10">
    <property type="entry name" value="Ubiquitin Conjugating Enzyme"/>
    <property type="match status" value="1"/>
</dbReference>
<dbReference type="GO" id="GO:0005634">
    <property type="term" value="C:nucleus"/>
    <property type="evidence" value="ECO:0007669"/>
    <property type="project" value="TreeGrafter"/>
</dbReference>
<feature type="region of interest" description="Disordered" evidence="11">
    <location>
        <begin position="235"/>
        <end position="266"/>
    </location>
</feature>
<dbReference type="InterPro" id="IPR000719">
    <property type="entry name" value="Prot_kinase_dom"/>
</dbReference>
<evidence type="ECO:0000256" key="7">
    <source>
        <dbReference type="ARBA" id="ARBA00023193"/>
    </source>
</evidence>
<dbReference type="EC" id="2.7.11.1" evidence="1"/>
<name>A0A0H5R7X8_9EUKA</name>
<dbReference type="GO" id="GO:0017148">
    <property type="term" value="P:negative regulation of translation"/>
    <property type="evidence" value="ECO:0007669"/>
    <property type="project" value="UniProtKB-KW"/>
</dbReference>
<comment type="catalytic activity">
    <reaction evidence="9">
        <text>L-threonyl-[protein] + ATP = O-phospho-L-threonyl-[protein] + ADP + H(+)</text>
        <dbReference type="Rhea" id="RHEA:46608"/>
        <dbReference type="Rhea" id="RHEA-COMP:11060"/>
        <dbReference type="Rhea" id="RHEA-COMP:11605"/>
        <dbReference type="ChEBI" id="CHEBI:15378"/>
        <dbReference type="ChEBI" id="CHEBI:30013"/>
        <dbReference type="ChEBI" id="CHEBI:30616"/>
        <dbReference type="ChEBI" id="CHEBI:61977"/>
        <dbReference type="ChEBI" id="CHEBI:456216"/>
        <dbReference type="EC" id="2.7.11.1"/>
    </reaction>
</comment>
<dbReference type="SUPFAM" id="SSF55681">
    <property type="entry name" value="Class II aaRS and biotin synthetases"/>
    <property type="match status" value="1"/>
</dbReference>
<dbReference type="InterPro" id="IPR036621">
    <property type="entry name" value="Anticodon-bd_dom_sf"/>
</dbReference>
<organism evidence="14">
    <name type="scientific">Spongospora subterranea</name>
    <dbReference type="NCBI Taxonomy" id="70186"/>
    <lineage>
        <taxon>Eukaryota</taxon>
        <taxon>Sar</taxon>
        <taxon>Rhizaria</taxon>
        <taxon>Endomyxa</taxon>
        <taxon>Phytomyxea</taxon>
        <taxon>Plasmodiophorida</taxon>
        <taxon>Plasmodiophoridae</taxon>
        <taxon>Spongospora</taxon>
    </lineage>
</organism>
<feature type="region of interest" description="Disordered" evidence="11">
    <location>
        <begin position="198"/>
        <end position="218"/>
    </location>
</feature>
<dbReference type="SMART" id="SM00591">
    <property type="entry name" value="RWD"/>
    <property type="match status" value="1"/>
</dbReference>
<dbReference type="CDD" id="cd23823">
    <property type="entry name" value="RWD_GCN2"/>
    <property type="match status" value="1"/>
</dbReference>
<dbReference type="PROSITE" id="PS50011">
    <property type="entry name" value="PROTEIN_KINASE_DOM"/>
    <property type="match status" value="1"/>
</dbReference>
<dbReference type="Gene3D" id="3.40.50.800">
    <property type="entry name" value="Anticodon-binding domain"/>
    <property type="match status" value="1"/>
</dbReference>
<proteinExistence type="inferred from homology"/>
<dbReference type="PANTHER" id="PTHR11042">
    <property type="entry name" value="EUKARYOTIC TRANSLATION INITIATION FACTOR 2-ALPHA KINASE EIF2-ALPHA KINASE -RELATED"/>
    <property type="match status" value="1"/>
</dbReference>
<comment type="similarity">
    <text evidence="8">Belongs to the protein kinase superfamily. Ser/Thr protein kinase family. GCN2 subfamily.</text>
</comment>
<keyword evidence="5" id="KW-0418">Kinase</keyword>
<evidence type="ECO:0000256" key="4">
    <source>
        <dbReference type="ARBA" id="ARBA00022741"/>
    </source>
</evidence>
<evidence type="ECO:0000256" key="10">
    <source>
        <dbReference type="ARBA" id="ARBA00048679"/>
    </source>
</evidence>
<dbReference type="Gene3D" id="3.30.930.10">
    <property type="entry name" value="Bira Bifunctional Protein, Domain 2"/>
    <property type="match status" value="1"/>
</dbReference>
<dbReference type="SMART" id="SM00220">
    <property type="entry name" value="S_TKc"/>
    <property type="match status" value="1"/>
</dbReference>
<evidence type="ECO:0000256" key="8">
    <source>
        <dbReference type="ARBA" id="ARBA00037982"/>
    </source>
</evidence>
<dbReference type="PANTHER" id="PTHR11042:SF136">
    <property type="entry name" value="EIF-2-ALPHA KINASE GCN2"/>
    <property type="match status" value="1"/>
</dbReference>
<evidence type="ECO:0000256" key="2">
    <source>
        <dbReference type="ARBA" id="ARBA00022527"/>
    </source>
</evidence>
<evidence type="ECO:0000256" key="1">
    <source>
        <dbReference type="ARBA" id="ARBA00012513"/>
    </source>
</evidence>
<dbReference type="GO" id="GO:0005829">
    <property type="term" value="C:cytosol"/>
    <property type="evidence" value="ECO:0007669"/>
    <property type="project" value="TreeGrafter"/>
</dbReference>
<dbReference type="InterPro" id="IPR008271">
    <property type="entry name" value="Ser/Thr_kinase_AS"/>
</dbReference>
<dbReference type="GO" id="GO:0004694">
    <property type="term" value="F:eukaryotic translation initiation factor 2alpha kinase activity"/>
    <property type="evidence" value="ECO:0007669"/>
    <property type="project" value="TreeGrafter"/>
</dbReference>
<evidence type="ECO:0000259" key="12">
    <source>
        <dbReference type="PROSITE" id="PS50011"/>
    </source>
</evidence>
<dbReference type="InterPro" id="IPR050339">
    <property type="entry name" value="CC_SR_Kinase"/>
</dbReference>
<dbReference type="Pfam" id="PF00069">
    <property type="entry name" value="Pkinase"/>
    <property type="match status" value="2"/>
</dbReference>
<dbReference type="SUPFAM" id="SSF54495">
    <property type="entry name" value="UBC-like"/>
    <property type="match status" value="1"/>
</dbReference>
<dbReference type="InterPro" id="IPR041715">
    <property type="entry name" value="HisRS-like_core"/>
</dbReference>